<gene>
    <name evidence="1" type="ORF">JI435_128810</name>
</gene>
<evidence type="ECO:0000313" key="2">
    <source>
        <dbReference type="Proteomes" id="UP000663193"/>
    </source>
</evidence>
<organism evidence="1 2">
    <name type="scientific">Phaeosphaeria nodorum (strain SN15 / ATCC MYA-4574 / FGSC 10173)</name>
    <name type="common">Glume blotch fungus</name>
    <name type="synonym">Parastagonospora nodorum</name>
    <dbReference type="NCBI Taxonomy" id="321614"/>
    <lineage>
        <taxon>Eukaryota</taxon>
        <taxon>Fungi</taxon>
        <taxon>Dikarya</taxon>
        <taxon>Ascomycota</taxon>
        <taxon>Pezizomycotina</taxon>
        <taxon>Dothideomycetes</taxon>
        <taxon>Pleosporomycetidae</taxon>
        <taxon>Pleosporales</taxon>
        <taxon>Pleosporineae</taxon>
        <taxon>Phaeosphaeriaceae</taxon>
        <taxon>Parastagonospora</taxon>
    </lineage>
</organism>
<keyword evidence="2" id="KW-1185">Reference proteome</keyword>
<sequence length="203" mass="24075">MASHSYLDFQFHPVWALPGRPPKETQYTTAFQMFQVALPLPRDFIDVPQSYSITTTTGEQMQRFVRIGTPHINFRKCYLNYFEHTWRTDTPARQLQALFKFTTVLMHELTHAFANFVWNGMHPHGDSSEPRFQYESRLQELGFEWEKWFFIDNHMTDPVEFYKMQHSQPLLPMELLILSDQILTAPIATQLGFFRITIPRRLA</sequence>
<protein>
    <submittedName>
        <fullName evidence="1">Uncharacterized protein</fullName>
    </submittedName>
</protein>
<dbReference type="RefSeq" id="XP_001803097.1">
    <property type="nucleotide sequence ID" value="XM_001803045.1"/>
</dbReference>
<proteinExistence type="predicted"/>
<dbReference type="Proteomes" id="UP000663193">
    <property type="component" value="Chromosome 16"/>
</dbReference>
<reference evidence="2" key="1">
    <citation type="journal article" date="2021" name="BMC Genomics">
        <title>Chromosome-level genome assembly and manually-curated proteome of model necrotroph Parastagonospora nodorum Sn15 reveals a genome-wide trove of candidate effector homologs, and redundancy of virulence-related functions within an accessory chromosome.</title>
        <authorList>
            <person name="Bertazzoni S."/>
            <person name="Jones D.A.B."/>
            <person name="Phan H.T."/>
            <person name="Tan K.-C."/>
            <person name="Hane J.K."/>
        </authorList>
    </citation>
    <scope>NUCLEOTIDE SEQUENCE [LARGE SCALE GENOMIC DNA]</scope>
    <source>
        <strain evidence="2">SN15 / ATCC MYA-4574 / FGSC 10173)</strain>
    </source>
</reference>
<dbReference type="VEuPathDB" id="FungiDB:JI435_128810"/>
<dbReference type="OrthoDB" id="10569797at2759"/>
<dbReference type="AlphaFoldDB" id="A0A7U2I835"/>
<dbReference type="KEGG" id="pno:SNOG_12881"/>
<evidence type="ECO:0000313" key="1">
    <source>
        <dbReference type="EMBL" id="QRD04147.1"/>
    </source>
</evidence>
<name>A0A7U2I835_PHANO</name>
<accession>A0A7U2I835</accession>
<dbReference type="EMBL" id="CP069038">
    <property type="protein sequence ID" value="QRD04147.1"/>
    <property type="molecule type" value="Genomic_DNA"/>
</dbReference>